<dbReference type="Proteomes" id="UP001165542">
    <property type="component" value="Unassembled WGS sequence"/>
</dbReference>
<dbReference type="InterPro" id="IPR003423">
    <property type="entry name" value="OMP_efflux"/>
</dbReference>
<dbReference type="EMBL" id="JAJISC010000004">
    <property type="protein sequence ID" value="MCS2609864.1"/>
    <property type="molecule type" value="Genomic_DNA"/>
</dbReference>
<evidence type="ECO:0000256" key="8">
    <source>
        <dbReference type="SAM" id="Coils"/>
    </source>
</evidence>
<evidence type="ECO:0000313" key="10">
    <source>
        <dbReference type="Proteomes" id="UP001165542"/>
    </source>
</evidence>
<protein>
    <submittedName>
        <fullName evidence="9">TolC family outer membrane protein</fullName>
    </submittedName>
</protein>
<keyword evidence="6" id="KW-0472">Membrane</keyword>
<evidence type="ECO:0000256" key="3">
    <source>
        <dbReference type="ARBA" id="ARBA00022448"/>
    </source>
</evidence>
<dbReference type="SUPFAM" id="SSF56954">
    <property type="entry name" value="Outer membrane efflux proteins (OEP)"/>
    <property type="match status" value="1"/>
</dbReference>
<sequence length="423" mass="46177">MQQAVSPLPPPAGGRAEGLTLREAVQMAIAWHPSIGEALGQLYQQGEEVNIARSGYFPQISAGITTERRSSTNGSEDAFTLSASQMLYDFGRVSNSVDAASFGVERDQARVWIAMDTLARDTAQAVIEAQRFETMIAIANEQVAGLEELQGLATTRSELGASTRSDQIQAQSRVEGAVATLQQMQAQREVWLNTVQSLTGQSGPVQVANTFPEELTQSCALASDDFDNVPELLAAQAQGAEAQAIIAQTQSAYFPTLSLDAGFSQFLNQPNFQDDDNDVTIRLNLSSNLYQGGATSARRRAADFGLQTAQAARDSVLLDLSRNLREARSQTDNLARQFDTLEARARSISETQALYRQQYLALGTRSLLDLLNAEQEIHQSRFDQANTRYDLYRLQIDCLYNVADIRPAFGLNDAIVQGVSLIP</sequence>
<keyword evidence="7" id="KW-0998">Cell outer membrane</keyword>
<organism evidence="9 10">
    <name type="scientific">Halomonas dongshanensis</name>
    <dbReference type="NCBI Taxonomy" id="2890835"/>
    <lineage>
        <taxon>Bacteria</taxon>
        <taxon>Pseudomonadati</taxon>
        <taxon>Pseudomonadota</taxon>
        <taxon>Gammaproteobacteria</taxon>
        <taxon>Oceanospirillales</taxon>
        <taxon>Halomonadaceae</taxon>
        <taxon>Halomonas</taxon>
    </lineage>
</organism>
<dbReference type="Pfam" id="PF02321">
    <property type="entry name" value="OEP"/>
    <property type="match status" value="2"/>
</dbReference>
<comment type="similarity">
    <text evidence="2">Belongs to the outer membrane factor (OMF) (TC 1.B.17) family.</text>
</comment>
<dbReference type="NCBIfam" id="TIGR01844">
    <property type="entry name" value="type_I_sec_TolC"/>
    <property type="match status" value="1"/>
</dbReference>
<keyword evidence="8" id="KW-0175">Coiled coil</keyword>
<dbReference type="PANTHER" id="PTHR30026:SF22">
    <property type="entry name" value="OUTER MEMBRANE EFFLUX PROTEIN"/>
    <property type="match status" value="1"/>
</dbReference>
<keyword evidence="5" id="KW-0812">Transmembrane</keyword>
<evidence type="ECO:0000256" key="7">
    <source>
        <dbReference type="ARBA" id="ARBA00023237"/>
    </source>
</evidence>
<evidence type="ECO:0000256" key="5">
    <source>
        <dbReference type="ARBA" id="ARBA00022692"/>
    </source>
</evidence>
<comment type="subcellular location">
    <subcellularLocation>
        <location evidence="1">Cell outer membrane</location>
    </subcellularLocation>
</comment>
<name>A0ABT2EEF1_9GAMM</name>
<keyword evidence="4" id="KW-1134">Transmembrane beta strand</keyword>
<comment type="caution">
    <text evidence="9">The sequence shown here is derived from an EMBL/GenBank/DDBJ whole genome shotgun (WGS) entry which is preliminary data.</text>
</comment>
<evidence type="ECO:0000256" key="6">
    <source>
        <dbReference type="ARBA" id="ARBA00023136"/>
    </source>
</evidence>
<reference evidence="9" key="1">
    <citation type="submission" date="2021-11" db="EMBL/GenBank/DDBJ databases">
        <title>Halomonas sp., isolated from a coastal aquaculture zone in Dongshan Bay.</title>
        <authorList>
            <person name="Lin W."/>
        </authorList>
    </citation>
    <scope>NUCLEOTIDE SEQUENCE</scope>
    <source>
        <strain evidence="9">Yzlin-01</strain>
    </source>
</reference>
<gene>
    <name evidence="9" type="ORF">LLY24_11130</name>
</gene>
<keyword evidence="3" id="KW-0813">Transport</keyword>
<evidence type="ECO:0000256" key="1">
    <source>
        <dbReference type="ARBA" id="ARBA00004442"/>
    </source>
</evidence>
<evidence type="ECO:0000313" key="9">
    <source>
        <dbReference type="EMBL" id="MCS2609864.1"/>
    </source>
</evidence>
<feature type="coiled-coil region" evidence="8">
    <location>
        <begin position="317"/>
        <end position="344"/>
    </location>
</feature>
<proteinExistence type="inferred from homology"/>
<dbReference type="PANTHER" id="PTHR30026">
    <property type="entry name" value="OUTER MEMBRANE PROTEIN TOLC"/>
    <property type="match status" value="1"/>
</dbReference>
<accession>A0ABT2EEF1</accession>
<keyword evidence="10" id="KW-1185">Reference proteome</keyword>
<evidence type="ECO:0000256" key="2">
    <source>
        <dbReference type="ARBA" id="ARBA00007613"/>
    </source>
</evidence>
<dbReference type="InterPro" id="IPR010130">
    <property type="entry name" value="T1SS_OMP_TolC"/>
</dbReference>
<dbReference type="Gene3D" id="1.20.1600.10">
    <property type="entry name" value="Outer membrane efflux proteins (OEP)"/>
    <property type="match status" value="1"/>
</dbReference>
<dbReference type="InterPro" id="IPR051906">
    <property type="entry name" value="TolC-like"/>
</dbReference>
<evidence type="ECO:0000256" key="4">
    <source>
        <dbReference type="ARBA" id="ARBA00022452"/>
    </source>
</evidence>